<comment type="caution">
    <text evidence="7">The sequence shown here is derived from an EMBL/GenBank/DDBJ whole genome shotgun (WGS) entry which is preliminary data.</text>
</comment>
<keyword evidence="4 5" id="KW-0472">Membrane</keyword>
<proteinExistence type="predicted"/>
<feature type="transmembrane region" description="Helical" evidence="5">
    <location>
        <begin position="171"/>
        <end position="190"/>
    </location>
</feature>
<dbReference type="SUPFAM" id="SSF103473">
    <property type="entry name" value="MFS general substrate transporter"/>
    <property type="match status" value="1"/>
</dbReference>
<evidence type="ECO:0000259" key="6">
    <source>
        <dbReference type="PROSITE" id="PS50850"/>
    </source>
</evidence>
<dbReference type="InterPro" id="IPR052524">
    <property type="entry name" value="MFS_Cyanate_Porter"/>
</dbReference>
<evidence type="ECO:0000256" key="4">
    <source>
        <dbReference type="ARBA" id="ARBA00023136"/>
    </source>
</evidence>
<dbReference type="InterPro" id="IPR011701">
    <property type="entry name" value="MFS"/>
</dbReference>
<dbReference type="Pfam" id="PF07690">
    <property type="entry name" value="MFS_1"/>
    <property type="match status" value="1"/>
</dbReference>
<dbReference type="PROSITE" id="PS50850">
    <property type="entry name" value="MFS"/>
    <property type="match status" value="1"/>
</dbReference>
<dbReference type="Proteomes" id="UP001429745">
    <property type="component" value="Unassembled WGS sequence"/>
</dbReference>
<dbReference type="InterPro" id="IPR036259">
    <property type="entry name" value="MFS_trans_sf"/>
</dbReference>
<feature type="transmembrane region" description="Helical" evidence="5">
    <location>
        <begin position="48"/>
        <end position="70"/>
    </location>
</feature>
<keyword evidence="8" id="KW-1185">Reference proteome</keyword>
<evidence type="ECO:0000313" key="8">
    <source>
        <dbReference type="Proteomes" id="UP001429745"/>
    </source>
</evidence>
<feature type="transmembrane region" description="Helical" evidence="5">
    <location>
        <begin position="344"/>
        <end position="367"/>
    </location>
</feature>
<name>A0ABX1KEU5_9MICO</name>
<gene>
    <name evidence="7" type="ORF">HF576_14180</name>
</gene>
<comment type="subcellular location">
    <subcellularLocation>
        <location evidence="1">Cell membrane</location>
        <topology evidence="1">Multi-pass membrane protein</topology>
    </subcellularLocation>
</comment>
<dbReference type="EMBL" id="JABACI010000004">
    <property type="protein sequence ID" value="NLP84997.1"/>
    <property type="molecule type" value="Genomic_DNA"/>
</dbReference>
<feature type="transmembrane region" description="Helical" evidence="5">
    <location>
        <begin position="257"/>
        <end position="278"/>
    </location>
</feature>
<keyword evidence="3 5" id="KW-1133">Transmembrane helix</keyword>
<feature type="transmembrane region" description="Helical" evidence="5">
    <location>
        <begin position="315"/>
        <end position="337"/>
    </location>
</feature>
<feature type="transmembrane region" description="Helical" evidence="5">
    <location>
        <begin position="82"/>
        <end position="100"/>
    </location>
</feature>
<feature type="transmembrane region" description="Helical" evidence="5">
    <location>
        <begin position="223"/>
        <end position="245"/>
    </location>
</feature>
<dbReference type="PANTHER" id="PTHR23523:SF2">
    <property type="entry name" value="2-NITROIMIDAZOLE TRANSPORTER"/>
    <property type="match status" value="1"/>
</dbReference>
<feature type="transmembrane region" description="Helical" evidence="5">
    <location>
        <begin position="136"/>
        <end position="159"/>
    </location>
</feature>
<dbReference type="Gene3D" id="1.20.1250.20">
    <property type="entry name" value="MFS general substrate transporter like domains"/>
    <property type="match status" value="1"/>
</dbReference>
<organism evidence="7 8">
    <name type="scientific">Microbacterium salsuginis</name>
    <dbReference type="NCBI Taxonomy" id="2722803"/>
    <lineage>
        <taxon>Bacteria</taxon>
        <taxon>Bacillati</taxon>
        <taxon>Actinomycetota</taxon>
        <taxon>Actinomycetes</taxon>
        <taxon>Micrococcales</taxon>
        <taxon>Microbacteriaceae</taxon>
        <taxon>Microbacterium</taxon>
    </lineage>
</organism>
<reference evidence="7 8" key="1">
    <citation type="submission" date="2020-04" db="EMBL/GenBank/DDBJ databases">
        <title>CFH 90308 Microbacterium sp.</title>
        <authorList>
            <person name="Nie G."/>
            <person name="Ming H."/>
            <person name="Xia T."/>
        </authorList>
    </citation>
    <scope>NUCLEOTIDE SEQUENCE [LARGE SCALE GENOMIC DNA]</scope>
    <source>
        <strain evidence="7 8">CFH 90308</strain>
    </source>
</reference>
<keyword evidence="2 5" id="KW-0812">Transmembrane</keyword>
<dbReference type="InterPro" id="IPR020846">
    <property type="entry name" value="MFS_dom"/>
</dbReference>
<evidence type="ECO:0000256" key="3">
    <source>
        <dbReference type="ARBA" id="ARBA00022989"/>
    </source>
</evidence>
<feature type="transmembrane region" description="Helical" evidence="5">
    <location>
        <begin position="290"/>
        <end position="309"/>
    </location>
</feature>
<feature type="domain" description="Major facilitator superfamily (MFS) profile" evidence="6">
    <location>
        <begin position="14"/>
        <end position="415"/>
    </location>
</feature>
<feature type="transmembrane region" description="Helical" evidence="5">
    <location>
        <begin position="379"/>
        <end position="399"/>
    </location>
</feature>
<evidence type="ECO:0000256" key="1">
    <source>
        <dbReference type="ARBA" id="ARBA00004651"/>
    </source>
</evidence>
<evidence type="ECO:0000256" key="2">
    <source>
        <dbReference type="ARBA" id="ARBA00022692"/>
    </source>
</evidence>
<protein>
    <submittedName>
        <fullName evidence="7">MFS transporter</fullName>
    </submittedName>
</protein>
<evidence type="ECO:0000313" key="7">
    <source>
        <dbReference type="EMBL" id="NLP84997.1"/>
    </source>
</evidence>
<evidence type="ECO:0000256" key="5">
    <source>
        <dbReference type="SAM" id="Phobius"/>
    </source>
</evidence>
<dbReference type="RefSeq" id="WP_168913444.1">
    <property type="nucleotide sequence ID" value="NZ_JABACI010000004.1"/>
</dbReference>
<dbReference type="PANTHER" id="PTHR23523">
    <property type="match status" value="1"/>
</dbReference>
<accession>A0ABX1KEU5</accession>
<sequence length="415" mass="43040">MNPTPARPLWQGRTLALVGIVLFAFSLRSAVASLSPLFDHIAADFDLPAAVIGLIGTAPPVCYAVFGLLTPALERRFGLERLAVAAMVVVAIGLVARSLAPNSGLLLAGTALVFAAVGTGNILTPPLVKRYFPDRVGLMTTVFSTTMAIATFVPPLIAVPVADASTWQVSLGLWAVFALAAAVPWIGLAVRRASFDRSEAQANGDDIEAASPRVLGRMWRLPLAWALLVGFAVSGVIAYTSFAWLPKLLVDVAGVTPAVAGVLLALFGFMGLPASLAVPLLVTRGNATRVLFGVAVVAGLAGVAGLLFAPSFATWLWVALFASAPLLFPLTLVLLGLRTRTHEGAVALSSFVQSGGYAIAALFPVGIGLLHDATGSWTAPLLVLAVVIAAAIPAGVVAARPHTVEDEWESRHGAW</sequence>
<feature type="transmembrane region" description="Helical" evidence="5">
    <location>
        <begin position="106"/>
        <end position="124"/>
    </location>
</feature>